<evidence type="ECO:0000313" key="1">
    <source>
        <dbReference type="EMBL" id="AIE94273.1"/>
    </source>
</evidence>
<name>A0A075FSG1_9ARCH</name>
<dbReference type="AlphaFoldDB" id="A0A075FSG1"/>
<sequence length="56" mass="6328">MHAGSNLPIIAPIRDLNLDRTEELKFAKKHGIKIENVAKNLALIKTYGVVRLKVEF</sequence>
<proteinExistence type="predicted"/>
<organism evidence="1">
    <name type="scientific">uncultured marine thaumarchaeote AD1000_44_E12</name>
    <dbReference type="NCBI Taxonomy" id="1455918"/>
    <lineage>
        <taxon>Archaea</taxon>
        <taxon>Nitrososphaerota</taxon>
        <taxon>environmental samples</taxon>
    </lineage>
</organism>
<protein>
    <submittedName>
        <fullName evidence="1">Uncharacterized protein</fullName>
    </submittedName>
</protein>
<dbReference type="EMBL" id="KF900419">
    <property type="protein sequence ID" value="AIE94273.1"/>
    <property type="molecule type" value="Genomic_DNA"/>
</dbReference>
<reference evidence="1" key="1">
    <citation type="journal article" date="2014" name="Genome Biol. Evol.">
        <title>Pangenome evidence for extensive interdomain horizontal transfer affecting lineage core and shell genes in uncultured planktonic thaumarchaeota and euryarchaeota.</title>
        <authorList>
            <person name="Deschamps P."/>
            <person name="Zivanovic Y."/>
            <person name="Moreira D."/>
            <person name="Rodriguez-Valera F."/>
            <person name="Lopez-Garcia P."/>
        </authorList>
    </citation>
    <scope>NUCLEOTIDE SEQUENCE</scope>
</reference>
<accession>A0A075FSG1</accession>